<keyword evidence="8 12" id="KW-0479">Metal-binding</keyword>
<keyword evidence="11" id="KW-0464">Manganese</keyword>
<keyword evidence="9 12" id="KW-0255">Endonuclease</keyword>
<dbReference type="STRING" id="1802557.A3A20_02050"/>
<evidence type="ECO:0000256" key="5">
    <source>
        <dbReference type="ARBA" id="ARBA00007383"/>
    </source>
</evidence>
<evidence type="ECO:0000256" key="12">
    <source>
        <dbReference type="PROSITE-ProRule" id="PRU01319"/>
    </source>
</evidence>
<gene>
    <name evidence="15" type="ORF">A3A20_02050</name>
</gene>
<dbReference type="GO" id="GO:0006298">
    <property type="term" value="P:mismatch repair"/>
    <property type="evidence" value="ECO:0007669"/>
    <property type="project" value="TreeGrafter"/>
</dbReference>
<dbReference type="Proteomes" id="UP000178946">
    <property type="component" value="Unassembled WGS sequence"/>
</dbReference>
<evidence type="ECO:0000256" key="2">
    <source>
        <dbReference type="ARBA" id="ARBA00001946"/>
    </source>
</evidence>
<accession>A0A1F8DTG5</accession>
<dbReference type="NCBIfam" id="NF000595">
    <property type="entry name" value="PRK00015.1-3"/>
    <property type="match status" value="1"/>
</dbReference>
<dbReference type="GO" id="GO:0004523">
    <property type="term" value="F:RNA-DNA hybrid ribonuclease activity"/>
    <property type="evidence" value="ECO:0007669"/>
    <property type="project" value="UniProtKB-UniRule"/>
</dbReference>
<evidence type="ECO:0000259" key="14">
    <source>
        <dbReference type="PROSITE" id="PS51975"/>
    </source>
</evidence>
<feature type="domain" description="RNase H type-2" evidence="14">
    <location>
        <begin position="12"/>
        <end position="215"/>
    </location>
</feature>
<evidence type="ECO:0000256" key="6">
    <source>
        <dbReference type="ARBA" id="ARBA00022490"/>
    </source>
</evidence>
<dbReference type="InterPro" id="IPR022898">
    <property type="entry name" value="RNase_HII"/>
</dbReference>
<dbReference type="PANTHER" id="PTHR10954:SF18">
    <property type="entry name" value="RIBONUCLEASE HII"/>
    <property type="match status" value="1"/>
</dbReference>
<evidence type="ECO:0000256" key="10">
    <source>
        <dbReference type="ARBA" id="ARBA00022801"/>
    </source>
</evidence>
<comment type="caution">
    <text evidence="15">The sequence shown here is derived from an EMBL/GenBank/DDBJ whole genome shotgun (WGS) entry which is preliminary data.</text>
</comment>
<keyword evidence="6" id="KW-0963">Cytoplasm</keyword>
<comment type="function">
    <text evidence="3 13">Endonuclease that specifically degrades the RNA of RNA-DNA hybrids.</text>
</comment>
<dbReference type="GO" id="GO:0005737">
    <property type="term" value="C:cytoplasm"/>
    <property type="evidence" value="ECO:0007669"/>
    <property type="project" value="UniProtKB-SubCell"/>
</dbReference>
<sequence>MKAKKKSQIRKKYSIGIDEVGRGPLAGPVVVAAVAIPREFRIWNLESGKLKDSKKLSPKKREKWFKYVKNHPRILYTAARVTPKVIDRINITNAANLAATRALKKLNSRFYILNSKILLDGGLHLQKNSDSRFQIPNSKTIVKGDEKYNCIKLASIVAKVTRDRYMSKICHKKFPKYGFNIHKGYGTKTHILALKKHGFSPLHRLTFIKKYATLS</sequence>
<evidence type="ECO:0000256" key="4">
    <source>
        <dbReference type="ARBA" id="ARBA00004496"/>
    </source>
</evidence>
<comment type="subcellular location">
    <subcellularLocation>
        <location evidence="4">Cytoplasm</location>
    </subcellularLocation>
</comment>
<dbReference type="InterPro" id="IPR024567">
    <property type="entry name" value="RNase_HII/HIII_dom"/>
</dbReference>
<dbReference type="EC" id="3.1.26.4" evidence="13"/>
<dbReference type="Pfam" id="PF01351">
    <property type="entry name" value="RNase_HII"/>
    <property type="match status" value="1"/>
</dbReference>
<evidence type="ECO:0000256" key="8">
    <source>
        <dbReference type="ARBA" id="ARBA00022723"/>
    </source>
</evidence>
<keyword evidence="10 12" id="KW-0378">Hydrolase</keyword>
<evidence type="ECO:0000256" key="13">
    <source>
        <dbReference type="RuleBase" id="RU003515"/>
    </source>
</evidence>
<dbReference type="GO" id="GO:0032299">
    <property type="term" value="C:ribonuclease H2 complex"/>
    <property type="evidence" value="ECO:0007669"/>
    <property type="project" value="TreeGrafter"/>
</dbReference>
<proteinExistence type="inferred from homology"/>
<dbReference type="EMBL" id="MGIR01000001">
    <property type="protein sequence ID" value="OGM91696.1"/>
    <property type="molecule type" value="Genomic_DNA"/>
</dbReference>
<dbReference type="GO" id="GO:0046872">
    <property type="term" value="F:metal ion binding"/>
    <property type="evidence" value="ECO:0007669"/>
    <property type="project" value="UniProtKB-KW"/>
</dbReference>
<dbReference type="GO" id="GO:0003723">
    <property type="term" value="F:RNA binding"/>
    <property type="evidence" value="ECO:0007669"/>
    <property type="project" value="UniProtKB-UniRule"/>
</dbReference>
<dbReference type="InterPro" id="IPR001352">
    <property type="entry name" value="RNase_HII/HIII"/>
</dbReference>
<feature type="binding site" evidence="12">
    <location>
        <position position="19"/>
    </location>
    <ligand>
        <name>a divalent metal cation</name>
        <dbReference type="ChEBI" id="CHEBI:60240"/>
    </ligand>
</feature>
<evidence type="ECO:0000256" key="3">
    <source>
        <dbReference type="ARBA" id="ARBA00004065"/>
    </source>
</evidence>
<dbReference type="Gene3D" id="3.30.420.10">
    <property type="entry name" value="Ribonuclease H-like superfamily/Ribonuclease H"/>
    <property type="match status" value="1"/>
</dbReference>
<evidence type="ECO:0000313" key="16">
    <source>
        <dbReference type="Proteomes" id="UP000178946"/>
    </source>
</evidence>
<evidence type="ECO:0000256" key="9">
    <source>
        <dbReference type="ARBA" id="ARBA00022759"/>
    </source>
</evidence>
<keyword evidence="7 12" id="KW-0540">Nuclease</keyword>
<comment type="cofactor">
    <cofactor evidence="2">
        <name>Mg(2+)</name>
        <dbReference type="ChEBI" id="CHEBI:18420"/>
    </cofactor>
</comment>
<dbReference type="SUPFAM" id="SSF53098">
    <property type="entry name" value="Ribonuclease H-like"/>
    <property type="match status" value="1"/>
</dbReference>
<evidence type="ECO:0000256" key="7">
    <source>
        <dbReference type="ARBA" id="ARBA00022722"/>
    </source>
</evidence>
<evidence type="ECO:0000256" key="11">
    <source>
        <dbReference type="ARBA" id="ARBA00023211"/>
    </source>
</evidence>
<dbReference type="PROSITE" id="PS51975">
    <property type="entry name" value="RNASE_H_2"/>
    <property type="match status" value="1"/>
</dbReference>
<dbReference type="GO" id="GO:0043137">
    <property type="term" value="P:DNA replication, removal of RNA primer"/>
    <property type="evidence" value="ECO:0007669"/>
    <property type="project" value="TreeGrafter"/>
</dbReference>
<feature type="binding site" evidence="12">
    <location>
        <position position="18"/>
    </location>
    <ligand>
        <name>a divalent metal cation</name>
        <dbReference type="ChEBI" id="CHEBI:60240"/>
    </ligand>
</feature>
<dbReference type="InterPro" id="IPR036397">
    <property type="entry name" value="RNaseH_sf"/>
</dbReference>
<feature type="binding site" evidence="12">
    <location>
        <position position="120"/>
    </location>
    <ligand>
        <name>a divalent metal cation</name>
        <dbReference type="ChEBI" id="CHEBI:60240"/>
    </ligand>
</feature>
<evidence type="ECO:0000256" key="1">
    <source>
        <dbReference type="ARBA" id="ARBA00000077"/>
    </source>
</evidence>
<name>A0A1F8DTG5_9BACT</name>
<comment type="catalytic activity">
    <reaction evidence="1 12 13">
        <text>Endonucleolytic cleavage to 5'-phosphomonoester.</text>
        <dbReference type="EC" id="3.1.26.4"/>
    </reaction>
</comment>
<dbReference type="AlphaFoldDB" id="A0A1F8DTG5"/>
<evidence type="ECO:0000313" key="15">
    <source>
        <dbReference type="EMBL" id="OGM91696.1"/>
    </source>
</evidence>
<protein>
    <recommendedName>
        <fullName evidence="13">Ribonuclease</fullName>
        <ecNumber evidence="13">3.1.26.4</ecNumber>
    </recommendedName>
</protein>
<comment type="similarity">
    <text evidence="5 13">Belongs to the RNase HII family.</text>
</comment>
<comment type="cofactor">
    <cofactor evidence="12">
        <name>Mn(2+)</name>
        <dbReference type="ChEBI" id="CHEBI:29035"/>
    </cofactor>
    <cofactor evidence="12">
        <name>Mg(2+)</name>
        <dbReference type="ChEBI" id="CHEBI:18420"/>
    </cofactor>
    <text evidence="12">Manganese or magnesium. Binds 1 divalent metal ion per monomer in the absence of substrate. May bind a second metal ion after substrate binding.</text>
</comment>
<dbReference type="InterPro" id="IPR012337">
    <property type="entry name" value="RNaseH-like_sf"/>
</dbReference>
<reference evidence="15 16" key="1">
    <citation type="journal article" date="2016" name="Nat. Commun.">
        <title>Thousands of microbial genomes shed light on interconnected biogeochemical processes in an aquifer system.</title>
        <authorList>
            <person name="Anantharaman K."/>
            <person name="Brown C.T."/>
            <person name="Hug L.A."/>
            <person name="Sharon I."/>
            <person name="Castelle C.J."/>
            <person name="Probst A.J."/>
            <person name="Thomas B.C."/>
            <person name="Singh A."/>
            <person name="Wilkins M.J."/>
            <person name="Karaoz U."/>
            <person name="Brodie E.L."/>
            <person name="Williams K.H."/>
            <person name="Hubbard S.S."/>
            <person name="Banfield J.F."/>
        </authorList>
    </citation>
    <scope>NUCLEOTIDE SEQUENCE [LARGE SCALE GENOMIC DNA]</scope>
</reference>
<dbReference type="CDD" id="cd07182">
    <property type="entry name" value="RNase_HII_bacteria_HII_like"/>
    <property type="match status" value="1"/>
</dbReference>
<dbReference type="PANTHER" id="PTHR10954">
    <property type="entry name" value="RIBONUCLEASE H2 SUBUNIT A"/>
    <property type="match status" value="1"/>
</dbReference>
<organism evidence="15 16">
    <name type="scientific">Candidatus Wolfebacteria bacterium RIFCSPLOWO2_01_FULL_45_19</name>
    <dbReference type="NCBI Taxonomy" id="1802557"/>
    <lineage>
        <taxon>Bacteria</taxon>
        <taxon>Candidatus Wolfeibacteriota</taxon>
    </lineage>
</organism>